<reference evidence="2" key="1">
    <citation type="submission" date="2022-11" db="UniProtKB">
        <authorList>
            <consortium name="WormBaseParasite"/>
        </authorList>
    </citation>
    <scope>IDENTIFICATION</scope>
</reference>
<evidence type="ECO:0000313" key="2">
    <source>
        <dbReference type="WBParaSite" id="ES5_v2.g12756.t1"/>
    </source>
</evidence>
<accession>A0AC34F6L3</accession>
<proteinExistence type="predicted"/>
<name>A0AC34F6L3_9BILA</name>
<dbReference type="WBParaSite" id="ES5_v2.g12756.t1">
    <property type="protein sequence ID" value="ES5_v2.g12756.t1"/>
    <property type="gene ID" value="ES5_v2.g12756"/>
</dbReference>
<dbReference type="Proteomes" id="UP000887579">
    <property type="component" value="Unplaced"/>
</dbReference>
<organism evidence="1 2">
    <name type="scientific">Panagrolaimus sp. ES5</name>
    <dbReference type="NCBI Taxonomy" id="591445"/>
    <lineage>
        <taxon>Eukaryota</taxon>
        <taxon>Metazoa</taxon>
        <taxon>Ecdysozoa</taxon>
        <taxon>Nematoda</taxon>
        <taxon>Chromadorea</taxon>
        <taxon>Rhabditida</taxon>
        <taxon>Tylenchina</taxon>
        <taxon>Panagrolaimomorpha</taxon>
        <taxon>Panagrolaimoidea</taxon>
        <taxon>Panagrolaimidae</taxon>
        <taxon>Panagrolaimus</taxon>
    </lineage>
</organism>
<sequence>MLRLYRYFFIRSRSLTPLKQHVVERNSVNVQSFRLASSNIHESRKHGPRTKQTYQSKDTQRKSRPSTAVAEAEDENEKFINSLTNRGDFYGVRATRSASEPVSVETAVSKLQRWFSSNQRITARSFVKAILIPLQQKDPAILRLINLDPSSHIPFFIRCCGLIISDVSEDQKLLILEHLLQAFKDNDIKLDIHAYNAILKVWLENSCEFDVNKILEKVEIDLKLEPNVDFYNSLLWRLAELKDVKGMEKMLLKMTSRGIVPNLDTELVQIFAASATGSDKNAEMLVEKVLQKYGNDSLPECLSARIRGTLLHGNIDKFRKLLRSAVIATKSAGSDDPLEKEKYKKYILNISYDALFDIIWRLAKLSIDGDGQEFTALSQQILDSAYRATGFFKRLIRETERHIAHKYYYSAAALIGDTNKIKRILDVQQKDTFQKQLMPRLANHMIRNRASNEVIKDVANRLIVSFGPELRFFDELAFSILLFKGYDYDERFKMFSHFVDSFDPERSRPHIILPLLVRCPDLEQKQMLLYRIAEIGYTNIALISPFMIVRNIYRPMLDLYMEKDPRSSDIDKLSLMSQVLESFNCKPEDTWKSLFEYVKDVNDKKYGFYLPVDLINLKKWLSYEYEKMFQDKVAEAERKKAKFSYEVFKRLLKNQDVERIHSFLVQRDENEKEYLPKAESPLKSSQLITCLKRYFNETNNIQSVIEYVYELRRLFPDAVVTMETRNECSKAVEFLFGSILMSDNVTVESLQECVDLLTLLLKYDFVILTQSEIATVYIIEKINLRFGWDAAVDTWLKFQSNLHCTNGLFSLMKYAISLKDNTKIQYLLHRAKNFVSSSRVNSLLAGAYLYNGEYEKAKEIFEKEHENLLAHDCANVFQILNHLKKDGVLEFIELCLKHTNLRSDEKRKNFFIRGVVNKYQGPKNTNQLKFYFLLKKYGLYFDERQMKTLSEILQPSRNAFE</sequence>
<evidence type="ECO:0000313" key="1">
    <source>
        <dbReference type="Proteomes" id="UP000887579"/>
    </source>
</evidence>
<protein>
    <submittedName>
        <fullName evidence="2">Uncharacterized protein</fullName>
    </submittedName>
</protein>